<dbReference type="Pfam" id="PF13193">
    <property type="entry name" value="AMP-binding_C"/>
    <property type="match status" value="5"/>
</dbReference>
<dbReference type="SUPFAM" id="SSF52777">
    <property type="entry name" value="CoA-dependent acyltransferases"/>
    <property type="match status" value="12"/>
</dbReference>
<dbReference type="Pfam" id="PF00550">
    <property type="entry name" value="PP-binding"/>
    <property type="match status" value="6"/>
</dbReference>
<reference evidence="5 6" key="1">
    <citation type="submission" date="2016-10" db="EMBL/GenBank/DDBJ databases">
        <authorList>
            <person name="Varghese N."/>
            <person name="Submissions S."/>
        </authorList>
    </citation>
    <scope>NUCLEOTIDE SEQUENCE [LARGE SCALE GENOMIC DNA]</scope>
    <source>
        <strain evidence="5 6">BS2773</strain>
    </source>
</reference>
<dbReference type="InterPro" id="IPR045851">
    <property type="entry name" value="AMP-bd_C_sf"/>
</dbReference>
<keyword evidence="2" id="KW-0596">Phosphopantetheine</keyword>
<feature type="domain" description="Carrier" evidence="4">
    <location>
        <begin position="4272"/>
        <end position="4346"/>
    </location>
</feature>
<dbReference type="InterPro" id="IPR044894">
    <property type="entry name" value="TubC_N_sf"/>
</dbReference>
<dbReference type="Pfam" id="PF00668">
    <property type="entry name" value="Condensation"/>
    <property type="match status" value="6"/>
</dbReference>
<dbReference type="PANTHER" id="PTHR45527:SF1">
    <property type="entry name" value="FATTY ACID SYNTHASE"/>
    <property type="match status" value="1"/>
</dbReference>
<dbReference type="InterPro" id="IPR020806">
    <property type="entry name" value="PKS_PP-bd"/>
</dbReference>
<dbReference type="Gene3D" id="1.10.1200.10">
    <property type="entry name" value="ACP-like"/>
    <property type="match status" value="6"/>
</dbReference>
<dbReference type="EMBL" id="FNTS01000002">
    <property type="protein sequence ID" value="SEE55866.1"/>
    <property type="molecule type" value="Genomic_DNA"/>
</dbReference>
<dbReference type="InterPro" id="IPR009081">
    <property type="entry name" value="PP-bd_ACP"/>
</dbReference>
<dbReference type="InterPro" id="IPR023213">
    <property type="entry name" value="CAT-like_dom_sf"/>
</dbReference>
<dbReference type="InterPro" id="IPR001242">
    <property type="entry name" value="Condensation_dom"/>
</dbReference>
<dbReference type="RefSeq" id="WP_074851770.1">
    <property type="nucleotide sequence ID" value="NZ_FNTS01000002.1"/>
</dbReference>
<dbReference type="NCBIfam" id="TIGR01733">
    <property type="entry name" value="AA-adenyl-dom"/>
    <property type="match status" value="6"/>
</dbReference>
<dbReference type="PROSITE" id="PS00012">
    <property type="entry name" value="PHOSPHOPANTETHEINE"/>
    <property type="match status" value="5"/>
</dbReference>
<proteinExistence type="predicted"/>
<dbReference type="SUPFAM" id="SSF56801">
    <property type="entry name" value="Acetyl-CoA synthetase-like"/>
    <property type="match status" value="6"/>
</dbReference>
<dbReference type="Gene3D" id="2.30.38.10">
    <property type="entry name" value="Luciferase, Domain 3"/>
    <property type="match status" value="6"/>
</dbReference>
<dbReference type="InterPro" id="IPR010071">
    <property type="entry name" value="AA_adenyl_dom"/>
</dbReference>
<dbReference type="PROSITE" id="PS00455">
    <property type="entry name" value="AMP_BINDING"/>
    <property type="match status" value="6"/>
</dbReference>
<dbReference type="InterPro" id="IPR006162">
    <property type="entry name" value="Ppantetheine_attach_site"/>
</dbReference>
<dbReference type="NCBIfam" id="NF003417">
    <property type="entry name" value="PRK04813.1"/>
    <property type="match status" value="6"/>
</dbReference>
<dbReference type="CDD" id="cd19544">
    <property type="entry name" value="E-C_NRPS"/>
    <property type="match status" value="6"/>
</dbReference>
<dbReference type="Gene3D" id="3.30.559.30">
    <property type="entry name" value="Nonribosomal peptide synthetase, condensation domain"/>
    <property type="match status" value="6"/>
</dbReference>
<evidence type="ECO:0000313" key="5">
    <source>
        <dbReference type="EMBL" id="SEE55866.1"/>
    </source>
</evidence>
<dbReference type="PANTHER" id="PTHR45527">
    <property type="entry name" value="NONRIBOSOMAL PEPTIDE SYNTHETASE"/>
    <property type="match status" value="1"/>
</dbReference>
<keyword evidence="3" id="KW-0597">Phosphoprotein</keyword>
<dbReference type="SMART" id="SM00823">
    <property type="entry name" value="PKS_PP"/>
    <property type="match status" value="6"/>
</dbReference>
<dbReference type="Proteomes" id="UP000182179">
    <property type="component" value="Unassembled WGS sequence"/>
</dbReference>
<comment type="caution">
    <text evidence="5">The sequence shown here is derived from an EMBL/GenBank/DDBJ whole genome shotgun (WGS) entry which is preliminary data.</text>
</comment>
<gene>
    <name evidence="5" type="ORF">SAMN04515675_6234</name>
</gene>
<dbReference type="Gene3D" id="3.30.559.10">
    <property type="entry name" value="Chloramphenicol acetyltransferase-like domain"/>
    <property type="match status" value="6"/>
</dbReference>
<evidence type="ECO:0000259" key="4">
    <source>
        <dbReference type="PROSITE" id="PS50075"/>
    </source>
</evidence>
<feature type="domain" description="Carrier" evidence="4">
    <location>
        <begin position="1057"/>
        <end position="1131"/>
    </location>
</feature>
<feature type="domain" description="Carrier" evidence="4">
    <location>
        <begin position="3198"/>
        <end position="3272"/>
    </location>
</feature>
<dbReference type="PROSITE" id="PS50075">
    <property type="entry name" value="CARRIER"/>
    <property type="match status" value="6"/>
</dbReference>
<evidence type="ECO:0000256" key="2">
    <source>
        <dbReference type="ARBA" id="ARBA00022450"/>
    </source>
</evidence>
<keyword evidence="6" id="KW-1185">Reference proteome</keyword>
<feature type="domain" description="Carrier" evidence="4">
    <location>
        <begin position="6409"/>
        <end position="6483"/>
    </location>
</feature>
<dbReference type="InterPro" id="IPR036736">
    <property type="entry name" value="ACP-like_sf"/>
</dbReference>
<evidence type="ECO:0000256" key="1">
    <source>
        <dbReference type="ARBA" id="ARBA00001957"/>
    </source>
</evidence>
<accession>A0A1H5JTQ9</accession>
<dbReference type="InterPro" id="IPR025110">
    <property type="entry name" value="AMP-bd_C"/>
</dbReference>
<protein>
    <submittedName>
        <fullName evidence="5">Amino acid adenylation domain-containing protein</fullName>
    </submittedName>
</protein>
<dbReference type="CDD" id="cd12117">
    <property type="entry name" value="A_NRPS_Srf_like"/>
    <property type="match status" value="3"/>
</dbReference>
<evidence type="ECO:0000256" key="3">
    <source>
        <dbReference type="ARBA" id="ARBA00022553"/>
    </source>
</evidence>
<comment type="cofactor">
    <cofactor evidence="1">
        <name>pantetheine 4'-phosphate</name>
        <dbReference type="ChEBI" id="CHEBI:47942"/>
    </cofactor>
</comment>
<feature type="domain" description="Carrier" evidence="4">
    <location>
        <begin position="5341"/>
        <end position="5415"/>
    </location>
</feature>
<dbReference type="InterPro" id="IPR000873">
    <property type="entry name" value="AMP-dep_synth/lig_dom"/>
</dbReference>
<feature type="domain" description="Carrier" evidence="4">
    <location>
        <begin position="2127"/>
        <end position="2201"/>
    </location>
</feature>
<dbReference type="Gene3D" id="3.40.50.980">
    <property type="match status" value="12"/>
</dbReference>
<dbReference type="CDD" id="cd05930">
    <property type="entry name" value="A_NRPS"/>
    <property type="match status" value="1"/>
</dbReference>
<name>A0A1H5JTQ9_9PSED</name>
<dbReference type="Gene3D" id="1.10.10.1830">
    <property type="entry name" value="Non-ribosomal peptide synthase, adenylation domain"/>
    <property type="match status" value="1"/>
</dbReference>
<evidence type="ECO:0000313" key="6">
    <source>
        <dbReference type="Proteomes" id="UP000182179"/>
    </source>
</evidence>
<dbReference type="InterPro" id="IPR020845">
    <property type="entry name" value="AMP-binding_CS"/>
</dbReference>
<organism evidence="5 6">
    <name type="scientific">Pseudomonas costantinii</name>
    <dbReference type="NCBI Taxonomy" id="168469"/>
    <lineage>
        <taxon>Bacteria</taxon>
        <taxon>Pseudomonadati</taxon>
        <taxon>Pseudomonadota</taxon>
        <taxon>Gammaproteobacteria</taxon>
        <taxon>Pseudomonadales</taxon>
        <taxon>Pseudomonadaceae</taxon>
        <taxon>Pseudomonas</taxon>
    </lineage>
</organism>
<dbReference type="CDD" id="cd17651">
    <property type="entry name" value="A_NRPS_VisG_like"/>
    <property type="match status" value="2"/>
</dbReference>
<dbReference type="SUPFAM" id="SSF47336">
    <property type="entry name" value="ACP-like"/>
    <property type="match status" value="6"/>
</dbReference>
<dbReference type="Pfam" id="PF00501">
    <property type="entry name" value="AMP-binding"/>
    <property type="match status" value="6"/>
</dbReference>
<dbReference type="Gene3D" id="3.30.300.30">
    <property type="match status" value="6"/>
</dbReference>
<sequence length="6501" mass="710819">MSVLELLATLKEKDVQLAVKGEQLVVQGNKQALKEPSVLASLREHKAALIALINAGEYRAERAGQVTIPANRIPADCTRITPDMLTLTTLDQATIERIVACIPGGAANIQDIYPLAPLQSGILFHHLSEQQGDPYVLQCMIGMDNRQCLDDFNQALQHVIDRHDSFRTAVLWEGLDEPLQVVLRQARLRVEEVALDPAAGDIRQQLEQRFDNQHYRLDISQAPLICIACAHDPVNDRWLALLMLHHIVSDHAALAVVQHEIQQYLLGQAAQLAKPVPYRNYVAQARLGVSEQQHEAFFHEMLGEVDAPTLPLGLADVQGDGHVLQEAALAVPAALGRRLRAQARQQGVSTASLCHLAWAQVLAAVTGNERVVFGTVFLGRMESGEGAEHALGMLINTLPLRVDIGDQGAQAALKATHARLTALLGHEHAPLVLAQRCSGVAAPQPLFSTLLNYRHKAHDLASEQAQAAWRGIEFFHTEERKRTNYPLTLSVDELIDGFSFSVQALPVLGAQRFCDYMHTALEHLVQALEQGSSVAVNQLPVLPSAERQQVLEGFNQTQVDYPRGLTIHERIEQQVRRNPQAVAVVYDGQALSYAELNQQANHLAFQLIELGVQPDDRVAICARRSLETLVGLVAILKAGAAYVPIDPAHPLDRIGYLLEDSAPVAVLVQPGLAQRLPTLQVPVLELDSRLLHGAARDNPQIAGLTPAHLAYVIYTSGSTGLPKGVMVEHQTLENLVHWHCQAFDLNAGSHTSSVAGFGFDAMAWEVWPALCAGATLHLPPAANGNEDIDALLAWWLAQPLDVSFLPTPVAEYAFSQNLQHPTLKTLLIGGDRLRQFSQAQRFTLVNNYGPTEATVVATSGVITAGQTLHIGKPVANAQAYLLDAQLKPVPLGVTGELYVGGAGVARGYLNLAQMTAERFLKDPFSADPQARMYRTGDLARWLADGNLEYLGRNDDQVKIRGVRIELGEIDSCLAEHPQVREAVVLARDGRLIAYFTAREALDIETLRGFVQAQLPEYMVPAAYVRLDNLPLTANGKLDRKALPEPDHDAMLSRSYVAPQGEVEIALAQIWAEVLKVERVGRHDHFFELGGHSLLAVGMVSRMRQAGLNADVRVLFSQPTLAALAAAVGHGREVTVEPNRIQPDCQRITPDLLPLITLDQSSIDRIVDSVPGGVGNVQDIYPLAPLQEGILYHHLSAEQGDPYLLQARFSFADAQRLQAFVQALQAVIDRHDILRTAIVLEGLQAPVQVVWRKAELDVQGVPVDATKGDALAQLEQRFGARHHRLDLARAPLMQLVYAEDPVNQRLAAILLFHHIALDHTALEVVSQEMQAYLLDPTAELPAPVPYRNYVAQARLGVSEQEHETFFRELLGDIEEPTLPFGLQDVQGDAQSIEEARLDVDPELNQRLRSQLRHLGVSAASLFHLAWAQVLAGVTGKQDVVFGTVLMGRMLGGEGAERALGIFINTLPLRIDVDGRDARAGVRQAHSRLSALLGHEHAPLALAQRCSQVLAPLPLFSALLNYRHSSVGGGAAQTQAWQGMEGLGGEERTNYPLTLNVDEWGDGFSLTVLTLPQVGAQRLCAFVHQALEHLVQALEQSSTTALHALAILPADEREQVVTAFNTTAREYPVAQTVHGIFEALAAAQPTALAAVHAEQRATYAELNTRANRLAHHLIGLGVVPGASVAILLERSLDLLVSQLAISKCAAVYVPLDVNAPLDRQGFMISDSGAQLLLSVASIEVPEGARRLDLDTLDLSVEPDHNPALEQSAETAAYIMYTSGSTGTPKGVLVPHRAITRLVINNGYADFNQHDRVAFASNPAFDASTLDVWAPLLNGGAVVVVDQDTLLSQADFAALLQEQAVSVLWMTAGLFHQYAEGLLPVFTQLRYLIVGGDVLDPSVIARVLKDGAPQHLLNGYGPTEATTFSTTHEITRADEGSIPIGRPVGNSRAYVLDARQQPVPVGVTGELYIGGQGVALGYLNRAELTAEKFLADPFNDGALMYRTGDLVAWREDGTLQYQGRNDQQVKIRGFRIELGEIETRLSEHPQVKDAVVLAREDEPGHKRLVAYFTEREGVDIQALREHLQAQLPDYMVPAAYVRLDSLPLTNNGKLDRKALPAPDQDALLSRGYEAPEGEVETVLAQIWADVLKVEQVGRHDNFFELGGHSLLAVNLIERMRQADLSADVRVLFRQPTLAALAAAVGSGREVSVPANLIPADCVHITPDLLPLVTLDQASIDHIAAQVPGGAANVQDIYPLAPLQEGVLYHHIRAETGDPYLLQSSYGFDNLERFQVFVEVLQAVIDRHDILRTSLVWQGLESPVQVVWRKAALVVQEMLTDTHGDDVVSRLRERFDARHYRLSLTQAPLMRIIYARDEANQRVVALLMFHHLVMDHTALDVVQQEMHMLLLGQVEQLRHAVPYRNYVAQARLGSSDAEHERFFREMLSDIDEPTLPFGLQDVQGDGHGVGEATHLLDIGLSLRLREQARKTGVSAASLFHLAWARVLGCVSGRREVVFGTVLLGRMQGGEGADRGLGMFINTLPLRVDVDAAGVRSAVKATHARLTALLGHEHASLALAQRCSGVPASVPLFSALLNYRHSSVAENITELEQVWHGMYFLHAEERTNYPITLSVDDLGEQFNLNALVVSPLEARRICDYLLTAVEQLVQALEQSPHTPFEQLPVLPTVEVHQVLVEFNATTRAYPETLTLHVLFEAHAAANPQALAMVHGEQSLSYAQLNRRANQLAHHLISQGVAPGDRVAILLERSLDLLVSQLAISKCAAVYVPLDVNAPLDRQGFMISDSGAQLLLSVTSIEVPEGARRLDLDTLDLSVEPEHNPALEQLAETAAYIMYTSGSTGTPKGVLVPHRAITRLVINNGYADFNQHDRVAFASNPAFDASTLDVWAPLLNGGAVVVVDQDTLLSQTDFAALLQEQAVSVLWMTAGLFHQYAEGLLAVFPQLRYLIVGGDVLDPSVIARVLKDGAPQHLLNGYGPTEATTFSTTHEITRADEGSIPIGRPVGNSRAYVLDARQQPVPVGVTGELYIGGQGVALGYLNRAELTAQAFLADPFNDGALMYRTGDLVAWREDGTLQYQGRNDQQVKIRGFRIELGEIETRLSEHPQVKDAVVLAREDEPGHKRLVAYFTEREGVDIQALREHLQAQLPDYMVPAAYVRLDSLPLTNNGKVDRKALPAPDQDALLSRGYEAPEGEVETVLAQIWADVLKVEQVGRHDNFFELGGHSLLAVNLIERMRRADLSADVRVLFSQPTLAALAAAVGSGREVAVPANRITPECVRITPDLLPLASLDQSAIDRIVASVPGGVGNVQDIYALAPLQEGILYHHITAEQGDPYLLQSQLEFDDVERLQAFAQALQHVVERHDILRTAVVWEDLASPAQVVWRKAELPVQELMLDPADGDILTQLHTRFDARHYRLDVSQAPLIRLVYAEDRTNQRVVAILLFHHLALDHTALEVVSQEMQASLLGLSEPLAAPIPYRNYVAQARLGLSEQEHEAFFREMLGDIDEPTLPFGLQDVQGEGHAIREASVVMDADLSRRLRARARLLGVSAASVFHLAWAKVLGSVSDSRQVVFGTVLMGRMQGGDGADRALGMFINTLPLRVDIEGLGVQAAVKATHARLTGLLAHEHASLALVQRCSGVAQSTPLFSALLNYRHTPAAHTDLTAEMEQAWRGMRFLASEERTNYPVSLSVNDLSEDFSLDALTVASVDPQLICGYLVTLIEQLVDALEQAPQLTLEHLSILSPTQTRQLISDFNATDADYPRDLTVVQMIEAHALHTPHAVAVVLGDQVLSYRHLNEQANQVAHHLRSLGVQADSCVAICMERSLAMIVGLLGILKSGAGYVPLDPEYPSQRLALALQDSQPLAVLVHAQTRAVMGDTHITLVDLADAQLSTQPRHNPAAVAGPNDLAYVIFTSGSTGRPKGVMVEHGSLVNHITWQTRAFGFDANERILQRTSVAFDASVWEIWTPLAIGARLVLLPAHASRDVEQMAQTLVEQQVSVAQFVPSLLRLLVQLPASGVQCRYLFSGGEALDPQLAMQARALTTHGIVNLYGPTEATIDSTSWTCDGNAPVESVPIGKPIANARAYVLDARLEPVALGVAGELYIGGAGVARGYLGRDDLTAERFLADPFTGSGRLYKTGDLVRYLADGTLEYLGRNDDQVKLRGLRIELGEIEARLAAHADVHEAVVLVRDERLVAYCTARDAQSDIDIEALREHVQQYLPAYMVPQAYVVLEALPLSPNGKLDRKALPEPGMESVIARGYEAPDGAVETLLAQIWADVLKVEKVGRHDHFFELGGHSLLAVGLIGRMRQAGLNADVRVLFNQPTLAALAAAVGSGREIQVPANAIPAGCTHITPDLLPLLTLDQPSIDRIVATVAGGAANVQDIYPLAPLQEGILYHHISAEQGDLYVQQGQFAFANLACMQQFAQALQQVIDRHDVLRTGFVWEGLEQPVQVVWRQARMITRAVQFDPRGGDIAAQLAAHVDPRRHRLNVSQAPLMQLVYAEDEAGQRIVATLLFHHTIMDHMAMDVVWREMEAFLLGKGDELVASVPYRNYVVQTRLASREQEHETFFRDMLGDIDEPTLPFAQQDVRDDGYDIDEVDLTLDADLSRRLRVVTRKNGVSPASLFHLAWARVLGVVSSTERVVFGTVMMGRLQGGEGADRAVGMFINTLPLRVDITGQGVQEAVKATHARLSGLLAHELASLAQVQRCSGVPQSMPLFSALFNYRHSPDNAVEITEASRRAWHGMELLQARERSNYPLTLSVNDLGEAFSLSALALASIGAQRICDYVNRVVEQLVEALEQAPQTAINSLSILPAEASRQLVEGFNATCVDYPHGLTIHQRFEQQVELYPHTLAAVYQGQSLTYTELNRQANQLAHQLIELGVQPDDRVAICARRSLEMLVGLVAILKAGACYVPIDAAHPVERLSYLLGDSAPVAVLIQPALAQRLPTVTVPVLELDSRLWQGPSKGNPQIDGLTRAHLAYVIYTSGSTGLPKGVMVEHHTLENLVNWHCDTFELGHGSKTSSVAGFGFDAMAWEVWPALCVGATLYMPPAHDGSEDIDALLQWWLAQPLDVSFLPTPVAEYAFSQQLEHPTLKTLLIGGDRLRQFNKPQRFNLVNNYGPTEATVVATSGRIEAGQVLHIGKPVSNAQVYLLDERQQPVPLGVAGELYVAGAGVARGYLNRPQMTAERFLKDPFSRDPQARMYRTGDLARWLEDGTLDYLGRNDDQVKIRGVRVELGEIETRLSEQAHVREAVVLAREGRLVAYFTEHLAQQLDIEALRSGLQACLPEYMVPAAYVRLDHMPLTANGKLDRKALPEPGLEALISRGYEAPEGEVETTLAQIWADVLKLEQVGRHDNFFELGGHSLLAVGLVERMRQAGLPADVRVLFSQPTLAALAAAMGAGNEVAVPVNRIGAGCTHITPDLLPLATLDQASIDRIVASVPGGVANVQDIYALAPLQEGLLYHHISAEQGDPYQQHALFAFDSRQRLDRFAQALQHVIARHDILRTGLFWEQLEAPVQVVWREAPLGLDELIPQTGDVLAQLREHFSLGRHRMDIRQAPMMHLGFTHDPQHQRWIGMLSFHHLVNDATSMGVLVAEIEAHMSGHEQQLGGSVPYRNYVAQTRQGKDRAAHEAFFSDMLGDVDEPTLPFGVQRIDSERDATEEVDHWLGAVFSQRLRRQARHLGVSAATLYHWVWAQVIGAVSARDDVVFGTVLLGRLQAGDGADRSLGMFINTLPLRVRLTDESLSAAVKRTHVALSQLVAHEHASLTLAQRCSGVVAPAPLFSALLNYRHASTTVSEASRVAWEGIEMLANEGVNSYPLILSVDDVGEDFRVSALAPRSVGAQRVLGYVCTALAGLVETLEQAPHSEANRVSILTADDRRQLLQTFNGTARHYPHQQPLHQVFEAWVQAHPHALAAVHGQQQISYDGLNARANRLAHHLIGLGVVPGASVAILLERSLDLLVSQLAISKCAAVYVPLDVNAPLDRQGFMISDSGAQLLLSVASIEVPEGARRLDLDTLDLSVEPDHNPALEQSAETAAYIMYTSGSTGTPKGVLVPHRAITRLVINNGYADFNQHDRVAFASNPAFDASTLDVWAPLLNGGAVVVVDQDTLLSQTDFVALLQQQAVSVLWMTAGLFHQYAEGLLAVFPQLRYLIVGGDVLDPSVIARVLKDGAPQHLLNGYGPTEATTFSTTHEITRADEGSIPIGRPVGNSRTYVLDARQQPVAVGVTGELYIGGQGVALGYLNRAELTAEKFLADPFNDGALMYRTGDLVAWREDGTLQYQGRNDQQVKIRGFRIELGEIETRLSEHPQVKDAVVLARQDEPGHKRLVAYFTEREALDIEVLRTCLQGQLPDYMVPAAYVRLDSLPLTNNGKVDRKALPAPGQDALLSRVYEAPQGPMEVALAQLWEKVLKVGQVGRHDHFFELGGHSLLAVSLVEQMRKQGMDADLRVLLAQPTLAAMAAAVGQVEHVVVPQSSVPTFERKRRI</sequence>